<protein>
    <submittedName>
        <fullName evidence="1">Uncharacterized protein</fullName>
    </submittedName>
</protein>
<organism evidence="1 2">
    <name type="scientific">Pseudomonas inefficax</name>
    <dbReference type="NCBI Taxonomy" id="2078786"/>
    <lineage>
        <taxon>Bacteria</taxon>
        <taxon>Pseudomonadati</taxon>
        <taxon>Pseudomonadota</taxon>
        <taxon>Gammaproteobacteria</taxon>
        <taxon>Pseudomonadales</taxon>
        <taxon>Pseudomonadaceae</taxon>
        <taxon>Pseudomonas</taxon>
    </lineage>
</organism>
<keyword evidence="2" id="KW-1185">Reference proteome</keyword>
<gene>
    <name evidence="1" type="ORF">JV551A3_V1_550001</name>
</gene>
<evidence type="ECO:0000313" key="1">
    <source>
        <dbReference type="EMBL" id="SPO59339.1"/>
    </source>
</evidence>
<dbReference type="AlphaFoldDB" id="A0AAQ1P511"/>
<name>A0AAQ1P511_9PSED</name>
<accession>A0AAQ1P511</accession>
<dbReference type="Proteomes" id="UP000294335">
    <property type="component" value="Unassembled WGS sequence"/>
</dbReference>
<comment type="caution">
    <text evidence="1">The sequence shown here is derived from an EMBL/GenBank/DDBJ whole genome shotgun (WGS) entry which is preliminary data.</text>
</comment>
<reference evidence="1 2" key="1">
    <citation type="submission" date="2018-02" db="EMBL/GenBank/DDBJ databases">
        <authorList>
            <person name="Dubost A."/>
        </authorList>
    </citation>
    <scope>NUCLEOTIDE SEQUENCE [LARGE SCALE GENOMIC DNA]</scope>
    <source>
        <strain evidence="2">JV551A3</strain>
    </source>
</reference>
<evidence type="ECO:0000313" key="2">
    <source>
        <dbReference type="Proteomes" id="UP000294335"/>
    </source>
</evidence>
<proteinExistence type="predicted"/>
<dbReference type="EMBL" id="OPYN01000055">
    <property type="protein sequence ID" value="SPO59339.1"/>
    <property type="molecule type" value="Genomic_DNA"/>
</dbReference>
<sequence length="86" mass="8579">MGAALAANTGAAGAMHRVACFAGLPAPTGMEQVWACATPVGAGAPAKGPEQEIETPRQAGAFWGNAVLSEYPTGAVPLAGSQPCWR</sequence>